<proteinExistence type="predicted"/>
<dbReference type="AlphaFoldDB" id="A0A9P6CEK9"/>
<comment type="caution">
    <text evidence="2">The sequence shown here is derived from an EMBL/GenBank/DDBJ whole genome shotgun (WGS) entry which is preliminary data.</text>
</comment>
<evidence type="ECO:0000313" key="2">
    <source>
        <dbReference type="EMBL" id="KAF9458139.1"/>
    </source>
</evidence>
<feature type="signal peptide" evidence="1">
    <location>
        <begin position="1"/>
        <end position="23"/>
    </location>
</feature>
<protein>
    <recommendedName>
        <fullName evidence="4">Secreted protein</fullName>
    </recommendedName>
</protein>
<dbReference type="Proteomes" id="UP000807353">
    <property type="component" value="Unassembled WGS sequence"/>
</dbReference>
<feature type="chain" id="PRO_5040252990" description="Secreted protein" evidence="1">
    <location>
        <begin position="24"/>
        <end position="93"/>
    </location>
</feature>
<dbReference type="EMBL" id="MU150349">
    <property type="protein sequence ID" value="KAF9458139.1"/>
    <property type="molecule type" value="Genomic_DNA"/>
</dbReference>
<evidence type="ECO:0000313" key="3">
    <source>
        <dbReference type="Proteomes" id="UP000807353"/>
    </source>
</evidence>
<keyword evidence="3" id="KW-1185">Reference proteome</keyword>
<accession>A0A9P6CEK9</accession>
<evidence type="ECO:0000256" key="1">
    <source>
        <dbReference type="SAM" id="SignalP"/>
    </source>
</evidence>
<sequence length="93" mass="10530">MMRLAQIPVVIRGLCLLCRGVFCFACVCRPGELFSVLCTSCNEPRIPGLNVQHRTLDDRGSDTNIQMAISRTLAKWATKHTYDNDKIYTTQRP</sequence>
<organism evidence="2 3">
    <name type="scientific">Collybia nuda</name>
    <dbReference type="NCBI Taxonomy" id="64659"/>
    <lineage>
        <taxon>Eukaryota</taxon>
        <taxon>Fungi</taxon>
        <taxon>Dikarya</taxon>
        <taxon>Basidiomycota</taxon>
        <taxon>Agaricomycotina</taxon>
        <taxon>Agaricomycetes</taxon>
        <taxon>Agaricomycetidae</taxon>
        <taxon>Agaricales</taxon>
        <taxon>Tricholomatineae</taxon>
        <taxon>Clitocybaceae</taxon>
        <taxon>Collybia</taxon>
    </lineage>
</organism>
<name>A0A9P6CEK9_9AGAR</name>
<gene>
    <name evidence="2" type="ORF">BDZ94DRAFT_1271537</name>
</gene>
<reference evidence="2" key="1">
    <citation type="submission" date="2020-11" db="EMBL/GenBank/DDBJ databases">
        <authorList>
            <consortium name="DOE Joint Genome Institute"/>
            <person name="Ahrendt S."/>
            <person name="Riley R."/>
            <person name="Andreopoulos W."/>
            <person name="Labutti K."/>
            <person name="Pangilinan J."/>
            <person name="Ruiz-Duenas F.J."/>
            <person name="Barrasa J.M."/>
            <person name="Sanchez-Garcia M."/>
            <person name="Camarero S."/>
            <person name="Miyauchi S."/>
            <person name="Serrano A."/>
            <person name="Linde D."/>
            <person name="Babiker R."/>
            <person name="Drula E."/>
            <person name="Ayuso-Fernandez I."/>
            <person name="Pacheco R."/>
            <person name="Padilla G."/>
            <person name="Ferreira P."/>
            <person name="Barriuso J."/>
            <person name="Kellner H."/>
            <person name="Castanera R."/>
            <person name="Alfaro M."/>
            <person name="Ramirez L."/>
            <person name="Pisabarro A.G."/>
            <person name="Kuo A."/>
            <person name="Tritt A."/>
            <person name="Lipzen A."/>
            <person name="He G."/>
            <person name="Yan M."/>
            <person name="Ng V."/>
            <person name="Cullen D."/>
            <person name="Martin F."/>
            <person name="Rosso M.-N."/>
            <person name="Henrissat B."/>
            <person name="Hibbett D."/>
            <person name="Martinez A.T."/>
            <person name="Grigoriev I.V."/>
        </authorList>
    </citation>
    <scope>NUCLEOTIDE SEQUENCE</scope>
    <source>
        <strain evidence="2">CBS 247.69</strain>
    </source>
</reference>
<evidence type="ECO:0008006" key="4">
    <source>
        <dbReference type="Google" id="ProtNLM"/>
    </source>
</evidence>
<keyword evidence="1" id="KW-0732">Signal</keyword>